<evidence type="ECO:0000259" key="7">
    <source>
        <dbReference type="PROSITE" id="PS51007"/>
    </source>
</evidence>
<dbReference type="Pfam" id="PF13385">
    <property type="entry name" value="Laminin_G_3"/>
    <property type="match status" value="1"/>
</dbReference>
<dbReference type="Pfam" id="PF07587">
    <property type="entry name" value="PSD1"/>
    <property type="match status" value="1"/>
</dbReference>
<evidence type="ECO:0000256" key="5">
    <source>
        <dbReference type="ARBA" id="ARBA00023157"/>
    </source>
</evidence>
<dbReference type="GO" id="GO:0009055">
    <property type="term" value="F:electron transfer activity"/>
    <property type="evidence" value="ECO:0007669"/>
    <property type="project" value="InterPro"/>
</dbReference>
<evidence type="ECO:0000256" key="3">
    <source>
        <dbReference type="ARBA" id="ARBA00022729"/>
    </source>
</evidence>
<sequence>MTGLALPGALSAEGAIDFGRDIQPLLSENCYFCHGTDPEHRAAELRLDKREAAIEAGAIVPGHPEKSDLVARILTTDKDDIMPPPDSHRTLSPEQKQLLQDWIAEGAEYTEHWSFTSLPEPTGRSIDEIVSTRLEEENLTLLPPAEPHVLLRRLTLDLTGLPPTPEEVAAFSPEKIEETIDRLLASPRFGERFATPWLDVARYADSYGFQVDKDNRVWPYRDYVIRSLNENKPFDRFIHEQLAGDLLPDANDETRLATAFSRLHQQKVEGGSIPEEFRVEYIADRLQTYGTTFLGLTMECARCHDHKYDPITARDYYSLFAFFDDIDEAGLYSYFNPEATPTPAMPLMDEADKAKQVELEKKVAAAARKVQHLAQQEMAASDETLDPADLPGQQLHLSFDDPASVGPNSSVAGKFGQAAQLTGDDAIETDVGDFAREQPFTISTWVQTPDVKERAVVFSRSKAWTDAASRGYELLLLDNQVQWSLIHFWPGNAISIKSKEALEPGRWYHLAVSNDGSSTAAGLSIFLDGKKVEAEVVRDELTRPIKGGGNPHIRLGERMRDRGFKQGLVDEFRVFNRELSAQEITALHEAKALPADPATRLQREETYQAALADLQQARAELNRFIAGIPEIMVMRETPEPKQAYILDRGEYSNRGEPVDAAFPHFLPELNLAPSNEHARQLNRLDLARWTTHPDNPLTARVTVNRFWQSLFGRGLVGTAEDFGIQGERPEHQELLDELSARFIAGGWDVKALLKEIVSSRVYQQQSLATPEMAERDPENQLLARGPRHRLSAEMIRDQALYTAGLLVEKEGGPPVKPYDLSEAFKPSDPDRGEGVYRRSLYTYWKRTAPSPAMLAFNATKREVCMPKRDVNSTPLQALVLLNGTQFVEAARVLAEKELAKSRDLTAVIQSLYLILTARQPDAEEQRILRQLYDEQLAHFQSHPEEGKTFLQTGQSEVKAASPELAALTALTQALLNLHEVNIKS</sequence>
<proteinExistence type="predicted"/>
<dbReference type="Gene3D" id="2.60.120.200">
    <property type="match status" value="1"/>
</dbReference>
<keyword evidence="5" id="KW-1015">Disulfide bond</keyword>
<evidence type="ECO:0000313" key="9">
    <source>
        <dbReference type="Proteomes" id="UP000604083"/>
    </source>
</evidence>
<protein>
    <submittedName>
        <fullName evidence="8">DUF1553 domain-containing protein</fullName>
    </submittedName>
</protein>
<dbReference type="PROSITE" id="PS51007">
    <property type="entry name" value="CYTC"/>
    <property type="match status" value="1"/>
</dbReference>
<dbReference type="PANTHER" id="PTHR35889:SF3">
    <property type="entry name" value="F-BOX DOMAIN-CONTAINING PROTEIN"/>
    <property type="match status" value="1"/>
</dbReference>
<dbReference type="EMBL" id="JAENIO010000018">
    <property type="protein sequence ID" value="MBK1834140.1"/>
    <property type="molecule type" value="Genomic_DNA"/>
</dbReference>
<keyword evidence="4 6" id="KW-0408">Iron</keyword>
<keyword evidence="1 6" id="KW-0349">Heme</keyword>
<keyword evidence="2 6" id="KW-0479">Metal-binding</keyword>
<evidence type="ECO:0000256" key="1">
    <source>
        <dbReference type="ARBA" id="ARBA00022617"/>
    </source>
</evidence>
<reference evidence="8" key="1">
    <citation type="submission" date="2021-01" db="EMBL/GenBank/DDBJ databases">
        <title>Modified the classification status of verrucomicrobia.</title>
        <authorList>
            <person name="Feng X."/>
        </authorList>
    </citation>
    <scope>NUCLEOTIDE SEQUENCE</scope>
    <source>
        <strain evidence="8">KCTC 12986</strain>
    </source>
</reference>
<dbReference type="InterPro" id="IPR011444">
    <property type="entry name" value="DUF1549"/>
</dbReference>
<dbReference type="InterPro" id="IPR036909">
    <property type="entry name" value="Cyt_c-like_dom_sf"/>
</dbReference>
<dbReference type="SUPFAM" id="SSF49899">
    <property type="entry name" value="Concanavalin A-like lectins/glucanases"/>
    <property type="match status" value="1"/>
</dbReference>
<feature type="domain" description="Cytochrome c" evidence="7">
    <location>
        <begin position="9"/>
        <end position="187"/>
    </location>
</feature>
<dbReference type="SUPFAM" id="SSF46626">
    <property type="entry name" value="Cytochrome c"/>
    <property type="match status" value="1"/>
</dbReference>
<dbReference type="InterPro" id="IPR022655">
    <property type="entry name" value="DUF1553"/>
</dbReference>
<dbReference type="AlphaFoldDB" id="A0A934VMN4"/>
<evidence type="ECO:0000256" key="4">
    <source>
        <dbReference type="ARBA" id="ARBA00023004"/>
    </source>
</evidence>
<dbReference type="Pfam" id="PF07635">
    <property type="entry name" value="PSCyt1"/>
    <property type="match status" value="1"/>
</dbReference>
<dbReference type="GO" id="GO:0046872">
    <property type="term" value="F:metal ion binding"/>
    <property type="evidence" value="ECO:0007669"/>
    <property type="project" value="UniProtKB-KW"/>
</dbReference>
<accession>A0A934VMN4</accession>
<dbReference type="GO" id="GO:0020037">
    <property type="term" value="F:heme binding"/>
    <property type="evidence" value="ECO:0007669"/>
    <property type="project" value="InterPro"/>
</dbReference>
<dbReference type="RefSeq" id="WP_200391574.1">
    <property type="nucleotide sequence ID" value="NZ_JAENIO010000018.1"/>
</dbReference>
<dbReference type="PANTHER" id="PTHR35889">
    <property type="entry name" value="CYCLOINULO-OLIGOSACCHARIDE FRUCTANOTRANSFERASE-RELATED"/>
    <property type="match status" value="1"/>
</dbReference>
<keyword evidence="9" id="KW-1185">Reference proteome</keyword>
<evidence type="ECO:0000256" key="6">
    <source>
        <dbReference type="PROSITE-ProRule" id="PRU00433"/>
    </source>
</evidence>
<keyword evidence="3" id="KW-0732">Signal</keyword>
<evidence type="ECO:0000313" key="8">
    <source>
        <dbReference type="EMBL" id="MBK1834140.1"/>
    </source>
</evidence>
<dbReference type="Pfam" id="PF07583">
    <property type="entry name" value="PSCyt2"/>
    <property type="match status" value="1"/>
</dbReference>
<dbReference type="InterPro" id="IPR009056">
    <property type="entry name" value="Cyt_c-like_dom"/>
</dbReference>
<dbReference type="Proteomes" id="UP000604083">
    <property type="component" value="Unassembled WGS sequence"/>
</dbReference>
<name>A0A934VMN4_9BACT</name>
<organism evidence="8 9">
    <name type="scientific">Roseibacillus ishigakijimensis</name>
    <dbReference type="NCBI Taxonomy" id="454146"/>
    <lineage>
        <taxon>Bacteria</taxon>
        <taxon>Pseudomonadati</taxon>
        <taxon>Verrucomicrobiota</taxon>
        <taxon>Verrucomicrobiia</taxon>
        <taxon>Verrucomicrobiales</taxon>
        <taxon>Verrucomicrobiaceae</taxon>
        <taxon>Roseibacillus</taxon>
    </lineage>
</organism>
<dbReference type="InterPro" id="IPR011429">
    <property type="entry name" value="Cyt_c_Planctomycete-type"/>
</dbReference>
<dbReference type="InterPro" id="IPR013320">
    <property type="entry name" value="ConA-like_dom_sf"/>
</dbReference>
<evidence type="ECO:0000256" key="2">
    <source>
        <dbReference type="ARBA" id="ARBA00022723"/>
    </source>
</evidence>
<gene>
    <name evidence="8" type="ORF">JIN78_08710</name>
</gene>
<dbReference type="InterPro" id="IPR006558">
    <property type="entry name" value="LamG-like"/>
</dbReference>
<comment type="caution">
    <text evidence="8">The sequence shown here is derived from an EMBL/GenBank/DDBJ whole genome shotgun (WGS) entry which is preliminary data.</text>
</comment>
<dbReference type="SMART" id="SM00560">
    <property type="entry name" value="LamGL"/>
    <property type="match status" value="1"/>
</dbReference>